<comment type="caution">
    <text evidence="1">The sequence shown here is derived from an EMBL/GenBank/DDBJ whole genome shotgun (WGS) entry which is preliminary data.</text>
</comment>
<name>A0ABT7U313_9BACE</name>
<reference evidence="1 2" key="1">
    <citation type="submission" date="2023-06" db="EMBL/GenBank/DDBJ databases">
        <authorList>
            <person name="Zeman M."/>
            <person name="Kubasova T."/>
            <person name="Jahodarova E."/>
            <person name="Nykrynova M."/>
            <person name="Rychlik I."/>
        </authorList>
    </citation>
    <scope>NUCLEOTIDE SEQUENCE [LARGE SCALE GENOMIC DNA]</scope>
    <source>
        <strain evidence="1 2">ET4</strain>
    </source>
</reference>
<protein>
    <submittedName>
        <fullName evidence="1">DUF4248 domain-containing protein</fullName>
    </submittedName>
</protein>
<reference evidence="2" key="2">
    <citation type="submission" date="2023-07" db="EMBL/GenBank/DDBJ databases">
        <title>Identification and characterization of horizontal gene transfer across gut microbiota members of farm animals based on homology search.</title>
        <authorList>
            <person name="Schwarzerova J."/>
            <person name="Nykrynova M."/>
            <person name="Jureckova K."/>
            <person name="Cejkova D."/>
            <person name="Rychlik I."/>
        </authorList>
    </citation>
    <scope>NUCLEOTIDE SEQUENCE [LARGE SCALE GENOMIC DNA]</scope>
    <source>
        <strain evidence="2">ET4</strain>
    </source>
</reference>
<keyword evidence="2" id="KW-1185">Reference proteome</keyword>
<dbReference type="Pfam" id="PF14053">
    <property type="entry name" value="DUF4248"/>
    <property type="match status" value="1"/>
</dbReference>
<accession>A0ABT7U313</accession>
<dbReference type="EMBL" id="JAUDCF010000003">
    <property type="protein sequence ID" value="MDM8144889.1"/>
    <property type="molecule type" value="Genomic_DNA"/>
</dbReference>
<proteinExistence type="predicted"/>
<sequence length="71" mass="8473">MSFLNRYNITLLAQAYCGDQDPANARRKMNYLLHSCPELWEELAGAHYRSRQRFFTPKQYEIVTRYLGEPE</sequence>
<dbReference type="InterPro" id="IPR025342">
    <property type="entry name" value="DUF4248"/>
</dbReference>
<evidence type="ECO:0000313" key="2">
    <source>
        <dbReference type="Proteomes" id="UP001228403"/>
    </source>
</evidence>
<organism evidence="1 2">
    <name type="scientific">Bacteroides eggerthii</name>
    <dbReference type="NCBI Taxonomy" id="28111"/>
    <lineage>
        <taxon>Bacteria</taxon>
        <taxon>Pseudomonadati</taxon>
        <taxon>Bacteroidota</taxon>
        <taxon>Bacteroidia</taxon>
        <taxon>Bacteroidales</taxon>
        <taxon>Bacteroidaceae</taxon>
        <taxon>Bacteroides</taxon>
    </lineage>
</organism>
<evidence type="ECO:0000313" key="1">
    <source>
        <dbReference type="EMBL" id="MDM8144889.1"/>
    </source>
</evidence>
<dbReference type="Proteomes" id="UP001228403">
    <property type="component" value="Unassembled WGS sequence"/>
</dbReference>
<gene>
    <name evidence="1" type="ORF">QUW02_02905</name>
</gene>